<gene>
    <name evidence="2" type="primary">Dere\GG10396</name>
    <name evidence="2" type="synonym">dere_GLEANR_10324</name>
    <name evidence="2" type="synonym">GG10396</name>
    <name evidence="2" type="ORF">Dere_GG10396</name>
</gene>
<dbReference type="OrthoDB" id="7867285at2759"/>
<dbReference type="HOGENOM" id="CLU_1483477_0_0_1"/>
<proteinExistence type="predicted"/>
<organism evidence="2 3">
    <name type="scientific">Drosophila erecta</name>
    <name type="common">Fruit fly</name>
    <dbReference type="NCBI Taxonomy" id="7220"/>
    <lineage>
        <taxon>Eukaryota</taxon>
        <taxon>Metazoa</taxon>
        <taxon>Ecdysozoa</taxon>
        <taxon>Arthropoda</taxon>
        <taxon>Hexapoda</taxon>
        <taxon>Insecta</taxon>
        <taxon>Pterygota</taxon>
        <taxon>Neoptera</taxon>
        <taxon>Endopterygota</taxon>
        <taxon>Diptera</taxon>
        <taxon>Brachycera</taxon>
        <taxon>Muscomorpha</taxon>
        <taxon>Ephydroidea</taxon>
        <taxon>Drosophilidae</taxon>
        <taxon>Drosophila</taxon>
        <taxon>Sophophora</taxon>
    </lineage>
</organism>
<evidence type="ECO:0000313" key="2">
    <source>
        <dbReference type="EMBL" id="EDV59048.2"/>
    </source>
</evidence>
<dbReference type="Proteomes" id="UP000008711">
    <property type="component" value="Unassembled WGS sequence"/>
</dbReference>
<name>B3N5G9_DROER</name>
<evidence type="ECO:0000256" key="1">
    <source>
        <dbReference type="SAM" id="MobiDB-lite"/>
    </source>
</evidence>
<feature type="region of interest" description="Disordered" evidence="1">
    <location>
        <begin position="88"/>
        <end position="108"/>
    </location>
</feature>
<reference evidence="2 3" key="1">
    <citation type="journal article" date="2007" name="Nature">
        <title>Evolution of genes and genomes on the Drosophila phylogeny.</title>
        <authorList>
            <consortium name="Drosophila 12 Genomes Consortium"/>
            <person name="Clark A.G."/>
            <person name="Eisen M.B."/>
            <person name="Smith D.R."/>
            <person name="Bergman C.M."/>
            <person name="Oliver B."/>
            <person name="Markow T.A."/>
            <person name="Kaufman T.C."/>
            <person name="Kellis M."/>
            <person name="Gelbart W."/>
            <person name="Iyer V.N."/>
            <person name="Pollard D.A."/>
            <person name="Sackton T.B."/>
            <person name="Larracuente A.M."/>
            <person name="Singh N.D."/>
            <person name="Abad J.P."/>
            <person name="Abt D.N."/>
            <person name="Adryan B."/>
            <person name="Aguade M."/>
            <person name="Akashi H."/>
            <person name="Anderson W.W."/>
            <person name="Aquadro C.F."/>
            <person name="Ardell D.H."/>
            <person name="Arguello R."/>
            <person name="Artieri C.G."/>
            <person name="Barbash D.A."/>
            <person name="Barker D."/>
            <person name="Barsanti P."/>
            <person name="Batterham P."/>
            <person name="Batzoglou S."/>
            <person name="Begun D."/>
            <person name="Bhutkar A."/>
            <person name="Blanco E."/>
            <person name="Bosak S.A."/>
            <person name="Bradley R.K."/>
            <person name="Brand A.D."/>
            <person name="Brent M.R."/>
            <person name="Brooks A.N."/>
            <person name="Brown R.H."/>
            <person name="Butlin R.K."/>
            <person name="Caggese C."/>
            <person name="Calvi B.R."/>
            <person name="Bernardo de Carvalho A."/>
            <person name="Caspi A."/>
            <person name="Castrezana S."/>
            <person name="Celniker S.E."/>
            <person name="Chang J.L."/>
            <person name="Chapple C."/>
            <person name="Chatterji S."/>
            <person name="Chinwalla A."/>
            <person name="Civetta A."/>
            <person name="Clifton S.W."/>
            <person name="Comeron J.M."/>
            <person name="Costello J.C."/>
            <person name="Coyne J.A."/>
            <person name="Daub J."/>
            <person name="David R.G."/>
            <person name="Delcher A.L."/>
            <person name="Delehaunty K."/>
            <person name="Do C.B."/>
            <person name="Ebling H."/>
            <person name="Edwards K."/>
            <person name="Eickbush T."/>
            <person name="Evans J.D."/>
            <person name="Filipski A."/>
            <person name="Findeiss S."/>
            <person name="Freyhult E."/>
            <person name="Fulton L."/>
            <person name="Fulton R."/>
            <person name="Garcia A.C."/>
            <person name="Gardiner A."/>
            <person name="Garfield D.A."/>
            <person name="Garvin B.E."/>
            <person name="Gibson G."/>
            <person name="Gilbert D."/>
            <person name="Gnerre S."/>
            <person name="Godfrey J."/>
            <person name="Good R."/>
            <person name="Gotea V."/>
            <person name="Gravely B."/>
            <person name="Greenberg A.J."/>
            <person name="Griffiths-Jones S."/>
            <person name="Gross S."/>
            <person name="Guigo R."/>
            <person name="Gustafson E.A."/>
            <person name="Haerty W."/>
            <person name="Hahn M.W."/>
            <person name="Halligan D.L."/>
            <person name="Halpern A.L."/>
            <person name="Halter G.M."/>
            <person name="Han M.V."/>
            <person name="Heger A."/>
            <person name="Hillier L."/>
            <person name="Hinrichs A.S."/>
            <person name="Holmes I."/>
            <person name="Hoskins R.A."/>
            <person name="Hubisz M.J."/>
            <person name="Hultmark D."/>
            <person name="Huntley M.A."/>
            <person name="Jaffe D.B."/>
            <person name="Jagadeeshan S."/>
            <person name="Jeck W.R."/>
            <person name="Johnson J."/>
            <person name="Jones C.D."/>
            <person name="Jordan W.C."/>
            <person name="Karpen G.H."/>
            <person name="Kataoka E."/>
            <person name="Keightley P.D."/>
            <person name="Kheradpour P."/>
            <person name="Kirkness E.F."/>
            <person name="Koerich L.B."/>
            <person name="Kristiansen K."/>
            <person name="Kudrna D."/>
            <person name="Kulathinal R.J."/>
            <person name="Kumar S."/>
            <person name="Kwok R."/>
            <person name="Lander E."/>
            <person name="Langley C.H."/>
            <person name="Lapoint R."/>
            <person name="Lazzaro B.P."/>
            <person name="Lee S.J."/>
            <person name="Levesque L."/>
            <person name="Li R."/>
            <person name="Lin C.F."/>
            <person name="Lin M.F."/>
            <person name="Lindblad-Toh K."/>
            <person name="Llopart A."/>
            <person name="Long M."/>
            <person name="Low L."/>
            <person name="Lozovsky E."/>
            <person name="Lu J."/>
            <person name="Luo M."/>
            <person name="Machado C.A."/>
            <person name="Makalowski W."/>
            <person name="Marzo M."/>
            <person name="Matsuda M."/>
            <person name="Matzkin L."/>
            <person name="McAllister B."/>
            <person name="McBride C.S."/>
            <person name="McKernan B."/>
            <person name="McKernan K."/>
            <person name="Mendez-Lago M."/>
            <person name="Minx P."/>
            <person name="Mollenhauer M.U."/>
            <person name="Montooth K."/>
            <person name="Mount S.M."/>
            <person name="Mu X."/>
            <person name="Myers E."/>
            <person name="Negre B."/>
            <person name="Newfeld S."/>
            <person name="Nielsen R."/>
            <person name="Noor M.A."/>
            <person name="O'Grady P."/>
            <person name="Pachter L."/>
            <person name="Papaceit M."/>
            <person name="Parisi M.J."/>
            <person name="Parisi M."/>
            <person name="Parts L."/>
            <person name="Pedersen J.S."/>
            <person name="Pesole G."/>
            <person name="Phillippy A.M."/>
            <person name="Ponting C.P."/>
            <person name="Pop M."/>
            <person name="Porcelli D."/>
            <person name="Powell J.R."/>
            <person name="Prohaska S."/>
            <person name="Pruitt K."/>
            <person name="Puig M."/>
            <person name="Quesneville H."/>
            <person name="Ram K.R."/>
            <person name="Rand D."/>
            <person name="Rasmussen M.D."/>
            <person name="Reed L.K."/>
            <person name="Reenan R."/>
            <person name="Reily A."/>
            <person name="Remington K.A."/>
            <person name="Rieger T.T."/>
            <person name="Ritchie M.G."/>
            <person name="Robin C."/>
            <person name="Rogers Y.H."/>
            <person name="Rohde C."/>
            <person name="Rozas J."/>
            <person name="Rubenfield M.J."/>
            <person name="Ruiz A."/>
            <person name="Russo S."/>
            <person name="Salzberg S.L."/>
            <person name="Sanchez-Gracia A."/>
            <person name="Saranga D.J."/>
            <person name="Sato H."/>
            <person name="Schaeffer S.W."/>
            <person name="Schatz M.C."/>
            <person name="Schlenke T."/>
            <person name="Schwartz R."/>
            <person name="Segarra C."/>
            <person name="Singh R.S."/>
            <person name="Sirot L."/>
            <person name="Sirota M."/>
            <person name="Sisneros N.B."/>
            <person name="Smith C.D."/>
            <person name="Smith T.F."/>
            <person name="Spieth J."/>
            <person name="Stage D.E."/>
            <person name="Stark A."/>
            <person name="Stephan W."/>
            <person name="Strausberg R.L."/>
            <person name="Strempel S."/>
            <person name="Sturgill D."/>
            <person name="Sutton G."/>
            <person name="Sutton G.G."/>
            <person name="Tao W."/>
            <person name="Teichmann S."/>
            <person name="Tobari Y.N."/>
            <person name="Tomimura Y."/>
            <person name="Tsolas J.M."/>
            <person name="Valente V.L."/>
            <person name="Venter E."/>
            <person name="Venter J.C."/>
            <person name="Vicario S."/>
            <person name="Vieira F.G."/>
            <person name="Vilella A.J."/>
            <person name="Villasante A."/>
            <person name="Walenz B."/>
            <person name="Wang J."/>
            <person name="Wasserman M."/>
            <person name="Watts T."/>
            <person name="Wilson D."/>
            <person name="Wilson R.K."/>
            <person name="Wing R.A."/>
            <person name="Wolfner M.F."/>
            <person name="Wong A."/>
            <person name="Wong G.K."/>
            <person name="Wu C.I."/>
            <person name="Wu G."/>
            <person name="Yamamoto D."/>
            <person name="Yang H.P."/>
            <person name="Yang S.P."/>
            <person name="Yorke J.A."/>
            <person name="Yoshida K."/>
            <person name="Zdobnov E."/>
            <person name="Zhang P."/>
            <person name="Zhang Y."/>
            <person name="Zimin A.V."/>
            <person name="Baldwin J."/>
            <person name="Abdouelleil A."/>
            <person name="Abdulkadir J."/>
            <person name="Abebe A."/>
            <person name="Abera B."/>
            <person name="Abreu J."/>
            <person name="Acer S.C."/>
            <person name="Aftuck L."/>
            <person name="Alexander A."/>
            <person name="An P."/>
            <person name="Anderson E."/>
            <person name="Anderson S."/>
            <person name="Arachi H."/>
            <person name="Azer M."/>
            <person name="Bachantsang P."/>
            <person name="Barry A."/>
            <person name="Bayul T."/>
            <person name="Berlin A."/>
            <person name="Bessette D."/>
            <person name="Bloom T."/>
            <person name="Blye J."/>
            <person name="Boguslavskiy L."/>
            <person name="Bonnet C."/>
            <person name="Boukhgalter B."/>
            <person name="Bourzgui I."/>
            <person name="Brown A."/>
            <person name="Cahill P."/>
            <person name="Channer S."/>
            <person name="Cheshatsang Y."/>
            <person name="Chuda L."/>
            <person name="Citroen M."/>
            <person name="Collymore A."/>
            <person name="Cooke P."/>
            <person name="Costello M."/>
            <person name="D'Aco K."/>
            <person name="Daza R."/>
            <person name="De Haan G."/>
            <person name="DeGray S."/>
            <person name="DeMaso C."/>
            <person name="Dhargay N."/>
            <person name="Dooley K."/>
            <person name="Dooley E."/>
            <person name="Doricent M."/>
            <person name="Dorje P."/>
            <person name="Dorjee K."/>
            <person name="Dupes A."/>
            <person name="Elong R."/>
            <person name="Falk J."/>
            <person name="Farina A."/>
            <person name="Faro S."/>
            <person name="Ferguson D."/>
            <person name="Fisher S."/>
            <person name="Foley C.D."/>
            <person name="Franke A."/>
            <person name="Friedrich D."/>
            <person name="Gadbois L."/>
            <person name="Gearin G."/>
            <person name="Gearin C.R."/>
            <person name="Giannoukos G."/>
            <person name="Goode T."/>
            <person name="Graham J."/>
            <person name="Grandbois E."/>
            <person name="Grewal S."/>
            <person name="Gyaltsen K."/>
            <person name="Hafez N."/>
            <person name="Hagos B."/>
            <person name="Hall J."/>
            <person name="Henson C."/>
            <person name="Hollinger A."/>
            <person name="Honan T."/>
            <person name="Huard M.D."/>
            <person name="Hughes L."/>
            <person name="Hurhula B."/>
            <person name="Husby M.E."/>
            <person name="Kamat A."/>
            <person name="Kanga B."/>
            <person name="Kashin S."/>
            <person name="Khazanovich D."/>
            <person name="Kisner P."/>
            <person name="Lance K."/>
            <person name="Lara M."/>
            <person name="Lee W."/>
            <person name="Lennon N."/>
            <person name="Letendre F."/>
            <person name="LeVine R."/>
            <person name="Lipovsky A."/>
            <person name="Liu X."/>
            <person name="Liu J."/>
            <person name="Liu S."/>
            <person name="Lokyitsang T."/>
            <person name="Lokyitsang Y."/>
            <person name="Lubonja R."/>
            <person name="Lui A."/>
            <person name="MacDonald P."/>
            <person name="Magnisalis V."/>
            <person name="Maru K."/>
            <person name="Matthews C."/>
            <person name="McCusker W."/>
            <person name="McDonough S."/>
            <person name="Mehta T."/>
            <person name="Meldrim J."/>
            <person name="Meneus L."/>
            <person name="Mihai O."/>
            <person name="Mihalev A."/>
            <person name="Mihova T."/>
            <person name="Mittelman R."/>
            <person name="Mlenga V."/>
            <person name="Montmayeur A."/>
            <person name="Mulrain L."/>
            <person name="Navidi A."/>
            <person name="Naylor J."/>
            <person name="Negash T."/>
            <person name="Nguyen T."/>
            <person name="Nguyen N."/>
            <person name="Nicol R."/>
            <person name="Norbu C."/>
            <person name="Norbu N."/>
            <person name="Novod N."/>
            <person name="O'Neill B."/>
            <person name="Osman S."/>
            <person name="Markiewicz E."/>
            <person name="Oyono O.L."/>
            <person name="Patti C."/>
            <person name="Phunkhang P."/>
            <person name="Pierre F."/>
            <person name="Priest M."/>
            <person name="Raghuraman S."/>
            <person name="Rege F."/>
            <person name="Reyes R."/>
            <person name="Rise C."/>
            <person name="Rogov P."/>
            <person name="Ross K."/>
            <person name="Ryan E."/>
            <person name="Settipalli S."/>
            <person name="Shea T."/>
            <person name="Sherpa N."/>
            <person name="Shi L."/>
            <person name="Shih D."/>
            <person name="Sparrow T."/>
            <person name="Spaulding J."/>
            <person name="Stalker J."/>
            <person name="Stange-Thomann N."/>
            <person name="Stavropoulos S."/>
            <person name="Stone C."/>
            <person name="Strader C."/>
            <person name="Tesfaye S."/>
            <person name="Thomson T."/>
            <person name="Thoulutsang Y."/>
            <person name="Thoulutsang D."/>
            <person name="Topham K."/>
            <person name="Topping I."/>
            <person name="Tsamla T."/>
            <person name="Vassiliev H."/>
            <person name="Vo A."/>
            <person name="Wangchuk T."/>
            <person name="Wangdi T."/>
            <person name="Weiand M."/>
            <person name="Wilkinson J."/>
            <person name="Wilson A."/>
            <person name="Yadav S."/>
            <person name="Young G."/>
            <person name="Yu Q."/>
            <person name="Zembek L."/>
            <person name="Zhong D."/>
            <person name="Zimmer A."/>
            <person name="Zwirko Z."/>
            <person name="Jaffe D.B."/>
            <person name="Alvarez P."/>
            <person name="Brockman W."/>
            <person name="Butler J."/>
            <person name="Chin C."/>
            <person name="Gnerre S."/>
            <person name="Grabherr M."/>
            <person name="Kleber M."/>
            <person name="Mauceli E."/>
            <person name="MacCallum I."/>
        </authorList>
    </citation>
    <scope>NUCLEOTIDE SEQUENCE [LARGE SCALE GENOMIC DNA]</scope>
    <source>
        <strain evidence="2 3">TSC#14021-0224.01</strain>
    </source>
</reference>
<protein>
    <submittedName>
        <fullName evidence="2">Uncharacterized protein</fullName>
    </submittedName>
</protein>
<dbReference type="AlphaFoldDB" id="B3N5G9"/>
<feature type="compositionally biased region" description="Basic and acidic residues" evidence="1">
    <location>
        <begin position="91"/>
        <end position="102"/>
    </location>
</feature>
<dbReference type="EMBL" id="CH954177">
    <property type="protein sequence ID" value="EDV59048.2"/>
    <property type="molecule type" value="Genomic_DNA"/>
</dbReference>
<accession>B3N5G9</accession>
<keyword evidence="3" id="KW-1185">Reference proteome</keyword>
<dbReference type="KEGG" id="der:6541264"/>
<reference evidence="2 3" key="2">
    <citation type="journal article" date="2008" name="Bioinformatics">
        <title>Assembly reconciliation.</title>
        <authorList>
            <person name="Zimin A.V."/>
            <person name="Smith D.R."/>
            <person name="Sutton G."/>
            <person name="Yorke J.A."/>
        </authorList>
    </citation>
    <scope>NUCLEOTIDE SEQUENCE [LARGE SCALE GENOMIC DNA]</scope>
    <source>
        <strain evidence="2 3">TSC#14021-0224.01</strain>
    </source>
</reference>
<feature type="non-terminal residue" evidence="2">
    <location>
        <position position="108"/>
    </location>
</feature>
<sequence>MYHSLGPTGAYFKRPCPRDRLASLVDARLGSSAIADKGYRLKIVRPGSTCEAERRAAKAALDANVPPARLYLRSTSRGLRRALDIYMPRFQPDDHPPCTEEEQRSEDE</sequence>
<evidence type="ECO:0000313" key="3">
    <source>
        <dbReference type="Proteomes" id="UP000008711"/>
    </source>
</evidence>